<dbReference type="CDD" id="cd03784">
    <property type="entry name" value="GT1_Gtf-like"/>
    <property type="match status" value="1"/>
</dbReference>
<evidence type="ECO:0000313" key="8">
    <source>
        <dbReference type="Proteomes" id="UP001190926"/>
    </source>
</evidence>
<dbReference type="Gene3D" id="3.40.50.2000">
    <property type="entry name" value="Glycogen Phosphorylase B"/>
    <property type="match status" value="2"/>
</dbReference>
<keyword evidence="2 5" id="KW-0328">Glycosyltransferase</keyword>
<comment type="caution">
    <text evidence="7">The sequence shown here is derived from an EMBL/GenBank/DDBJ whole genome shotgun (WGS) entry which is preliminary data.</text>
</comment>
<dbReference type="PROSITE" id="PS00375">
    <property type="entry name" value="UDPGT"/>
    <property type="match status" value="1"/>
</dbReference>
<dbReference type="InterPro" id="IPR002213">
    <property type="entry name" value="UDP_glucos_trans"/>
</dbReference>
<accession>A0AAD4P5P1</accession>
<evidence type="ECO:0000256" key="1">
    <source>
        <dbReference type="ARBA" id="ARBA00009995"/>
    </source>
</evidence>
<evidence type="ECO:0000256" key="6">
    <source>
        <dbReference type="RuleBase" id="RU362057"/>
    </source>
</evidence>
<evidence type="ECO:0000256" key="4">
    <source>
        <dbReference type="ARBA" id="ARBA00051827"/>
    </source>
</evidence>
<evidence type="ECO:0000256" key="5">
    <source>
        <dbReference type="RuleBase" id="RU003718"/>
    </source>
</evidence>
<evidence type="ECO:0000313" key="7">
    <source>
        <dbReference type="EMBL" id="KAH6827201.1"/>
    </source>
</evidence>
<dbReference type="PANTHER" id="PTHR11926">
    <property type="entry name" value="GLUCOSYL/GLUCURONOSYL TRANSFERASES"/>
    <property type="match status" value="1"/>
</dbReference>
<dbReference type="GO" id="GO:0080044">
    <property type="term" value="F:quercetin 7-O-glucosyltransferase activity"/>
    <property type="evidence" value="ECO:0007669"/>
    <property type="project" value="TreeGrafter"/>
</dbReference>
<keyword evidence="3 5" id="KW-0808">Transferase</keyword>
<comment type="similarity">
    <text evidence="1 5">Belongs to the UDP-glycosyltransferase family.</text>
</comment>
<dbReference type="FunFam" id="3.40.50.2000:FF:000040">
    <property type="entry name" value="UDP-glycosyltransferase 76C1"/>
    <property type="match status" value="1"/>
</dbReference>
<sequence>MGRQEAADELPPHVLIFPLPMQGHINSMLKLAELLCLSNLHVTMLFSEYSHSRLRRHADIESRFSRYPGFRVATMCDGLPDDHPRVGERTMEIMMSLLEVGGAQFRKLMETTDALSYGGGARRRVTCLIMDGVLSFAVPVAQEMGIPFIYFRTSSPCSFWANFCFNDVIQAGEIPLKGKDEDKYTYWKRGDLDLMVRSVPGMEGYLRRRDLPAFCRVDDANDSEFQTIIRETRRSAHSSGLILNSFEDLDGPILDQIRNPIPNLYSIGPLHTHLQARLQSSLTSSSFYQEDRSSMTWLDSQPAKSVVYVSFGSVTLLSRNELLEFWYGLVNSGHKFLWVMRPDSIIGDDEKGRVPVEVEEGTKERGCVLGWVPQNEVLVHPSVGAFFTHCGWNSTLESVAAGVPMICWPYFADQTINSRFVSEVWRVGLDMKDSCDRVIVEKMVREIMGERRDEFEERARAMADLANKAVSEGGTSSTNFNRLLHFIKSSL</sequence>
<dbReference type="SUPFAM" id="SSF53756">
    <property type="entry name" value="UDP-Glycosyltransferase/glycogen phosphorylase"/>
    <property type="match status" value="1"/>
</dbReference>
<dbReference type="InterPro" id="IPR035595">
    <property type="entry name" value="UDP_glycos_trans_CS"/>
</dbReference>
<dbReference type="Pfam" id="PF00201">
    <property type="entry name" value="UDPGT"/>
    <property type="match status" value="1"/>
</dbReference>
<organism evidence="7 8">
    <name type="scientific">Perilla frutescens var. hirtella</name>
    <name type="common">Perilla citriodora</name>
    <name type="synonym">Perilla setoyensis</name>
    <dbReference type="NCBI Taxonomy" id="608512"/>
    <lineage>
        <taxon>Eukaryota</taxon>
        <taxon>Viridiplantae</taxon>
        <taxon>Streptophyta</taxon>
        <taxon>Embryophyta</taxon>
        <taxon>Tracheophyta</taxon>
        <taxon>Spermatophyta</taxon>
        <taxon>Magnoliopsida</taxon>
        <taxon>eudicotyledons</taxon>
        <taxon>Gunneridae</taxon>
        <taxon>Pentapetalae</taxon>
        <taxon>asterids</taxon>
        <taxon>lamiids</taxon>
        <taxon>Lamiales</taxon>
        <taxon>Lamiaceae</taxon>
        <taxon>Nepetoideae</taxon>
        <taxon>Elsholtzieae</taxon>
        <taxon>Perilla</taxon>
    </lineage>
</organism>
<dbReference type="EMBL" id="SDAM02000150">
    <property type="protein sequence ID" value="KAH6827201.1"/>
    <property type="molecule type" value="Genomic_DNA"/>
</dbReference>
<name>A0AAD4P5P1_PERFH</name>
<protein>
    <recommendedName>
        <fullName evidence="6">Glycosyltransferase</fullName>
        <ecNumber evidence="6">2.4.1.-</ecNumber>
    </recommendedName>
</protein>
<dbReference type="AlphaFoldDB" id="A0AAD4P5P1"/>
<comment type="catalytic activity">
    <reaction evidence="4">
        <text>7-deoxyloganetate + UDP-alpha-D-glucose = 7-deoxyloganate + UDP + H(+)</text>
        <dbReference type="Rhea" id="RHEA:39895"/>
        <dbReference type="ChEBI" id="CHEBI:15378"/>
        <dbReference type="ChEBI" id="CHEBI:58223"/>
        <dbReference type="ChEBI" id="CHEBI:58885"/>
        <dbReference type="ChEBI" id="CHEBI:76844"/>
        <dbReference type="ChEBI" id="CHEBI:76846"/>
        <dbReference type="EC" id="2.4.1.323"/>
    </reaction>
</comment>
<gene>
    <name evidence="7" type="ORF">C2S53_000721</name>
</gene>
<evidence type="ECO:0000256" key="3">
    <source>
        <dbReference type="ARBA" id="ARBA00022679"/>
    </source>
</evidence>
<dbReference type="GO" id="GO:0080043">
    <property type="term" value="F:quercetin 3-O-glucosyltransferase activity"/>
    <property type="evidence" value="ECO:0007669"/>
    <property type="project" value="TreeGrafter"/>
</dbReference>
<dbReference type="GO" id="GO:0102970">
    <property type="term" value="F:7-deoxyloganetic acid glucosyltransferase activity"/>
    <property type="evidence" value="ECO:0007669"/>
    <property type="project" value="UniProtKB-EC"/>
</dbReference>
<reference evidence="7 8" key="1">
    <citation type="journal article" date="2021" name="Nat. Commun.">
        <title>Incipient diploidization of the medicinal plant Perilla within 10,000 years.</title>
        <authorList>
            <person name="Zhang Y."/>
            <person name="Shen Q."/>
            <person name="Leng L."/>
            <person name="Zhang D."/>
            <person name="Chen S."/>
            <person name="Shi Y."/>
            <person name="Ning Z."/>
            <person name="Chen S."/>
        </authorList>
    </citation>
    <scope>NUCLEOTIDE SEQUENCE [LARGE SCALE GENOMIC DNA]</scope>
    <source>
        <strain evidence="8">cv. PC099</strain>
    </source>
</reference>
<dbReference type="PANTHER" id="PTHR11926:SF1392">
    <property type="entry name" value="GLYCOSYLTRANSFERASE"/>
    <property type="match status" value="1"/>
</dbReference>
<dbReference type="FunFam" id="3.40.50.2000:FF:000065">
    <property type="entry name" value="Glycosyltransferase"/>
    <property type="match status" value="1"/>
</dbReference>
<proteinExistence type="inferred from homology"/>
<evidence type="ECO:0000256" key="2">
    <source>
        <dbReference type="ARBA" id="ARBA00022676"/>
    </source>
</evidence>
<dbReference type="EC" id="2.4.1.-" evidence="6"/>
<dbReference type="Proteomes" id="UP001190926">
    <property type="component" value="Unassembled WGS sequence"/>
</dbReference>
<keyword evidence="8" id="KW-1185">Reference proteome</keyword>